<dbReference type="OrthoDB" id="3268648at2"/>
<dbReference type="SUPFAM" id="SSF47090">
    <property type="entry name" value="PGBD-like"/>
    <property type="match status" value="1"/>
</dbReference>
<sequence>MTRFLTKQNLALACGALLLAGVAFWAGRVTLGPQAVAPTLTSSAVTVEATEVSVGRSVNLNVVVEQKRRALATNALSGVVTWVREDTANVQQGDVLYRVANTPVRAVAGTMPFYRDLAPGASGEDVRQLQDALVAKGVLAAANGTFGESTTRAVKAWQRALGQVETGTIPLGEVIAAPRLPAPLMVDEALMVGALVSGGEKAVLGAAGDPIFSLPLSEQQARLVPESATILVTYQGKKWDAVVAGTEMKEGGDLAYVLAASQGGPVCGADCAMVAASEKLSLLSKVTIVPPTSGPAVPVAAVTSRPDGTAVVTVVDPTGATAERGVTVLGSQDGVAVLEGIAVGERVQVLAATPGR</sequence>
<feature type="chain" id="PRO_5020495927" description="Peptidoglycan binding-like domain-containing protein" evidence="1">
    <location>
        <begin position="26"/>
        <end position="356"/>
    </location>
</feature>
<name>A0A4Q2EF88_9ACTN</name>
<reference evidence="3 4" key="1">
    <citation type="submission" date="2018-01" db="EMBL/GenBank/DDBJ databases">
        <title>Lactibacter flavus gen. nov., sp. nov., a novel bacterium of the family Propionibacteriaceae isolated from raw milk and dairy products.</title>
        <authorList>
            <person name="Wenning M."/>
            <person name="Breitenwieser F."/>
            <person name="Huptas C."/>
            <person name="von Neubeck M."/>
            <person name="Busse H.-J."/>
            <person name="Scherer S."/>
        </authorList>
    </citation>
    <scope>NUCLEOTIDE SEQUENCE [LARGE SCALE GENOMIC DNA]</scope>
    <source>
        <strain evidence="3 4">VG341</strain>
    </source>
</reference>
<dbReference type="RefSeq" id="WP_129459725.1">
    <property type="nucleotide sequence ID" value="NZ_PPCV01000012.1"/>
</dbReference>
<dbReference type="Gene3D" id="2.40.420.20">
    <property type="match status" value="1"/>
</dbReference>
<dbReference type="Proteomes" id="UP000290624">
    <property type="component" value="Unassembled WGS sequence"/>
</dbReference>
<organism evidence="3 4">
    <name type="scientific">Propioniciclava flava</name>
    <dbReference type="NCBI Taxonomy" id="2072026"/>
    <lineage>
        <taxon>Bacteria</taxon>
        <taxon>Bacillati</taxon>
        <taxon>Actinomycetota</taxon>
        <taxon>Actinomycetes</taxon>
        <taxon>Propionibacteriales</taxon>
        <taxon>Propionibacteriaceae</taxon>
        <taxon>Propioniciclava</taxon>
    </lineage>
</organism>
<keyword evidence="4" id="KW-1185">Reference proteome</keyword>
<protein>
    <recommendedName>
        <fullName evidence="2">Peptidoglycan binding-like domain-containing protein</fullName>
    </recommendedName>
</protein>
<dbReference type="Pfam" id="PF01471">
    <property type="entry name" value="PG_binding_1"/>
    <property type="match status" value="1"/>
</dbReference>
<accession>A0A4Q2EF88</accession>
<feature type="domain" description="Peptidoglycan binding-like" evidence="2">
    <location>
        <begin position="122"/>
        <end position="167"/>
    </location>
</feature>
<evidence type="ECO:0000256" key="1">
    <source>
        <dbReference type="SAM" id="SignalP"/>
    </source>
</evidence>
<dbReference type="InterPro" id="IPR036365">
    <property type="entry name" value="PGBD-like_sf"/>
</dbReference>
<comment type="caution">
    <text evidence="3">The sequence shown here is derived from an EMBL/GenBank/DDBJ whole genome shotgun (WGS) entry which is preliminary data.</text>
</comment>
<evidence type="ECO:0000259" key="2">
    <source>
        <dbReference type="Pfam" id="PF01471"/>
    </source>
</evidence>
<evidence type="ECO:0000313" key="4">
    <source>
        <dbReference type="Proteomes" id="UP000290624"/>
    </source>
</evidence>
<dbReference type="Gene3D" id="1.10.101.10">
    <property type="entry name" value="PGBD-like superfamily/PGBD"/>
    <property type="match status" value="1"/>
</dbReference>
<dbReference type="InterPro" id="IPR002477">
    <property type="entry name" value="Peptidoglycan-bd-like"/>
</dbReference>
<gene>
    <name evidence="3" type="ORF">C1706_13320</name>
</gene>
<dbReference type="AlphaFoldDB" id="A0A4Q2EF88"/>
<proteinExistence type="predicted"/>
<evidence type="ECO:0000313" key="3">
    <source>
        <dbReference type="EMBL" id="RXW31162.1"/>
    </source>
</evidence>
<dbReference type="EMBL" id="PPCV01000012">
    <property type="protein sequence ID" value="RXW31162.1"/>
    <property type="molecule type" value="Genomic_DNA"/>
</dbReference>
<feature type="signal peptide" evidence="1">
    <location>
        <begin position="1"/>
        <end position="25"/>
    </location>
</feature>
<keyword evidence="1" id="KW-0732">Signal</keyword>
<dbReference type="InterPro" id="IPR036366">
    <property type="entry name" value="PGBDSf"/>
</dbReference>